<keyword evidence="1" id="KW-0472">Membrane</keyword>
<keyword evidence="1" id="KW-0812">Transmembrane</keyword>
<accession>A0A0A9HN09</accession>
<organism evidence="2">
    <name type="scientific">Arundo donax</name>
    <name type="common">Giant reed</name>
    <name type="synonym">Donax arundinaceus</name>
    <dbReference type="NCBI Taxonomy" id="35708"/>
    <lineage>
        <taxon>Eukaryota</taxon>
        <taxon>Viridiplantae</taxon>
        <taxon>Streptophyta</taxon>
        <taxon>Embryophyta</taxon>
        <taxon>Tracheophyta</taxon>
        <taxon>Spermatophyta</taxon>
        <taxon>Magnoliopsida</taxon>
        <taxon>Liliopsida</taxon>
        <taxon>Poales</taxon>
        <taxon>Poaceae</taxon>
        <taxon>PACMAD clade</taxon>
        <taxon>Arundinoideae</taxon>
        <taxon>Arundineae</taxon>
        <taxon>Arundo</taxon>
    </lineage>
</organism>
<dbReference type="EMBL" id="GBRH01161620">
    <property type="protein sequence ID" value="JAE36276.1"/>
    <property type="molecule type" value="Transcribed_RNA"/>
</dbReference>
<reference evidence="2" key="2">
    <citation type="journal article" date="2015" name="Data Brief">
        <title>Shoot transcriptome of the giant reed, Arundo donax.</title>
        <authorList>
            <person name="Barrero R.A."/>
            <person name="Guerrero F.D."/>
            <person name="Moolhuijzen P."/>
            <person name="Goolsby J.A."/>
            <person name="Tidwell J."/>
            <person name="Bellgard S.E."/>
            <person name="Bellgard M.I."/>
        </authorList>
    </citation>
    <scope>NUCLEOTIDE SEQUENCE</scope>
    <source>
        <tissue evidence="2">Shoot tissue taken approximately 20 cm above the soil surface</tissue>
    </source>
</reference>
<name>A0A0A9HN09_ARUDO</name>
<evidence type="ECO:0000313" key="2">
    <source>
        <dbReference type="EMBL" id="JAE36276.1"/>
    </source>
</evidence>
<dbReference type="AlphaFoldDB" id="A0A0A9HN09"/>
<sequence length="52" mass="5736">MHCQYFLMLLGLAFNILNTLLPYAGLSIQCGVMAYPRNGHVPCTRHAAISDV</sequence>
<reference evidence="2" key="1">
    <citation type="submission" date="2014-09" db="EMBL/GenBank/DDBJ databases">
        <authorList>
            <person name="Magalhaes I.L.F."/>
            <person name="Oliveira U."/>
            <person name="Santos F.R."/>
            <person name="Vidigal T.H.D.A."/>
            <person name="Brescovit A.D."/>
            <person name="Santos A.J."/>
        </authorList>
    </citation>
    <scope>NUCLEOTIDE SEQUENCE</scope>
    <source>
        <tissue evidence="2">Shoot tissue taken approximately 20 cm above the soil surface</tissue>
    </source>
</reference>
<proteinExistence type="predicted"/>
<evidence type="ECO:0000256" key="1">
    <source>
        <dbReference type="SAM" id="Phobius"/>
    </source>
</evidence>
<keyword evidence="1" id="KW-1133">Transmembrane helix</keyword>
<protein>
    <submittedName>
        <fullName evidence="2">Uncharacterized protein</fullName>
    </submittedName>
</protein>
<feature type="transmembrane region" description="Helical" evidence="1">
    <location>
        <begin position="6"/>
        <end position="26"/>
    </location>
</feature>